<comment type="caution">
    <text evidence="1">The sequence shown here is derived from an EMBL/GenBank/DDBJ whole genome shotgun (WGS) entry which is preliminary data.</text>
</comment>
<sequence length="70" mass="7941">MVGLHSIDFQYNSIDTIKLDRICSVVAKIVLAPETLTWQEYYIMDDAELQDEQDPISQCLIHDATPEADA</sequence>
<evidence type="ECO:0000313" key="1">
    <source>
        <dbReference type="EMBL" id="KAF5706069.1"/>
    </source>
</evidence>
<name>A0A8H5Y5V4_9HYPO</name>
<dbReference type="EMBL" id="JAAOAN010000462">
    <property type="protein sequence ID" value="KAF5706069.1"/>
    <property type="molecule type" value="Genomic_DNA"/>
</dbReference>
<proteinExistence type="predicted"/>
<dbReference type="Proteomes" id="UP000544331">
    <property type="component" value="Unassembled WGS sequence"/>
</dbReference>
<keyword evidence="2" id="KW-1185">Reference proteome</keyword>
<evidence type="ECO:0000313" key="2">
    <source>
        <dbReference type="Proteomes" id="UP000544331"/>
    </source>
</evidence>
<protein>
    <submittedName>
        <fullName evidence="1">Uncharacterized protein</fullName>
    </submittedName>
</protein>
<reference evidence="1 2" key="1">
    <citation type="submission" date="2020-05" db="EMBL/GenBank/DDBJ databases">
        <title>Identification and distribution of gene clusters putatively required for synthesis of sphingolipid metabolism inhibitors in phylogenetically diverse species of the filamentous fungus Fusarium.</title>
        <authorList>
            <person name="Kim H.-S."/>
            <person name="Busman M."/>
            <person name="Brown D.W."/>
            <person name="Divon H."/>
            <person name="Uhlig S."/>
            <person name="Proctor R.H."/>
        </authorList>
    </citation>
    <scope>NUCLEOTIDE SEQUENCE [LARGE SCALE GENOMIC DNA]</scope>
    <source>
        <strain evidence="1 2">NRRL 66235</strain>
    </source>
</reference>
<organism evidence="1 2">
    <name type="scientific">Fusarium mundagurra</name>
    <dbReference type="NCBI Taxonomy" id="1567541"/>
    <lineage>
        <taxon>Eukaryota</taxon>
        <taxon>Fungi</taxon>
        <taxon>Dikarya</taxon>
        <taxon>Ascomycota</taxon>
        <taxon>Pezizomycotina</taxon>
        <taxon>Sordariomycetes</taxon>
        <taxon>Hypocreomycetidae</taxon>
        <taxon>Hypocreales</taxon>
        <taxon>Nectriaceae</taxon>
        <taxon>Fusarium</taxon>
        <taxon>Fusarium fujikuroi species complex</taxon>
    </lineage>
</organism>
<dbReference type="AlphaFoldDB" id="A0A8H5Y5V4"/>
<accession>A0A8H5Y5V4</accession>
<gene>
    <name evidence="1" type="ORF">FMUND_11786</name>
</gene>